<gene>
    <name evidence="2" type="ORF">JRO89_XS02G0029700</name>
</gene>
<dbReference type="EMBL" id="JAFEMO010000002">
    <property type="protein sequence ID" value="KAH7574983.1"/>
    <property type="molecule type" value="Genomic_DNA"/>
</dbReference>
<proteinExistence type="predicted"/>
<dbReference type="Pfam" id="PF13650">
    <property type="entry name" value="Asp_protease_2"/>
    <property type="match status" value="1"/>
</dbReference>
<dbReference type="InterPro" id="IPR021109">
    <property type="entry name" value="Peptidase_aspartic_dom_sf"/>
</dbReference>
<feature type="region of interest" description="Disordered" evidence="1">
    <location>
        <begin position="1"/>
        <end position="39"/>
    </location>
</feature>
<comment type="caution">
    <text evidence="2">The sequence shown here is derived from an EMBL/GenBank/DDBJ whole genome shotgun (WGS) entry which is preliminary data.</text>
</comment>
<sequence length="259" mass="29781">MHRLDVLDERSSREGGRRTPRRREGIGDSEEEEEEAQLGGVKCRELRMVQGQPRDTDVRRNSLDELTKRMKVEVPDFMGRLDPDAFYDWITALEDYFDWFAVPGDRKNHAWKRTNISHTRVEHGGKALNVIIDNGNSMNIIAKEVVKRLGLPQETHPMPYRTTTEVDGEVPAAVHTLLQDYSKLYARRARPFRILKKLGLNAYVEDLIEFQGDVVPLSSLPETPSRVPSLPRQPDTVADILDHQFVSTQRSGYCKFLIR</sequence>
<evidence type="ECO:0000256" key="1">
    <source>
        <dbReference type="SAM" id="MobiDB-lite"/>
    </source>
</evidence>
<organism evidence="2 3">
    <name type="scientific">Xanthoceras sorbifolium</name>
    <dbReference type="NCBI Taxonomy" id="99658"/>
    <lineage>
        <taxon>Eukaryota</taxon>
        <taxon>Viridiplantae</taxon>
        <taxon>Streptophyta</taxon>
        <taxon>Embryophyta</taxon>
        <taxon>Tracheophyta</taxon>
        <taxon>Spermatophyta</taxon>
        <taxon>Magnoliopsida</taxon>
        <taxon>eudicotyledons</taxon>
        <taxon>Gunneridae</taxon>
        <taxon>Pentapetalae</taxon>
        <taxon>rosids</taxon>
        <taxon>malvids</taxon>
        <taxon>Sapindales</taxon>
        <taxon>Sapindaceae</taxon>
        <taxon>Xanthoceroideae</taxon>
        <taxon>Xanthoceras</taxon>
    </lineage>
</organism>
<dbReference type="Gene3D" id="2.40.70.10">
    <property type="entry name" value="Acid Proteases"/>
    <property type="match status" value="1"/>
</dbReference>
<protein>
    <submittedName>
        <fullName evidence="2">Uncharacterized protein</fullName>
    </submittedName>
</protein>
<feature type="compositionally biased region" description="Acidic residues" evidence="1">
    <location>
        <begin position="27"/>
        <end position="36"/>
    </location>
</feature>
<evidence type="ECO:0000313" key="3">
    <source>
        <dbReference type="Proteomes" id="UP000827721"/>
    </source>
</evidence>
<accession>A0ABQ8IEB2</accession>
<reference evidence="2 3" key="1">
    <citation type="submission" date="2021-02" db="EMBL/GenBank/DDBJ databases">
        <title>Plant Genome Project.</title>
        <authorList>
            <person name="Zhang R.-G."/>
        </authorList>
    </citation>
    <scope>NUCLEOTIDE SEQUENCE [LARGE SCALE GENOMIC DNA]</scope>
    <source>
        <tissue evidence="2">Leaves</tissue>
    </source>
</reference>
<feature type="compositionally biased region" description="Basic and acidic residues" evidence="1">
    <location>
        <begin position="1"/>
        <end position="26"/>
    </location>
</feature>
<keyword evidence="3" id="KW-1185">Reference proteome</keyword>
<name>A0ABQ8IEB2_9ROSI</name>
<evidence type="ECO:0000313" key="2">
    <source>
        <dbReference type="EMBL" id="KAH7574983.1"/>
    </source>
</evidence>
<dbReference type="Proteomes" id="UP000827721">
    <property type="component" value="Unassembled WGS sequence"/>
</dbReference>